<gene>
    <name evidence="7" type="primary">xerD_2</name>
    <name evidence="7" type="ORF">DDT42_01030</name>
</gene>
<dbReference type="InterPro" id="IPR010998">
    <property type="entry name" value="Integrase_recombinase_N"/>
</dbReference>
<dbReference type="PROSITE" id="PS51898">
    <property type="entry name" value="TYR_RECOMBINASE"/>
    <property type="match status" value="1"/>
</dbReference>
<dbReference type="PANTHER" id="PTHR30349">
    <property type="entry name" value="PHAGE INTEGRASE-RELATED"/>
    <property type="match status" value="1"/>
</dbReference>
<dbReference type="Proteomes" id="UP000811545">
    <property type="component" value="Unassembled WGS sequence"/>
</dbReference>
<dbReference type="NCBIfam" id="NF040815">
    <property type="entry name" value="recomb_XerA_Arch"/>
    <property type="match status" value="1"/>
</dbReference>
<keyword evidence="1" id="KW-0229">DNA integration</keyword>
<evidence type="ECO:0000259" key="5">
    <source>
        <dbReference type="PROSITE" id="PS51898"/>
    </source>
</evidence>
<feature type="domain" description="Tyr recombinase" evidence="5">
    <location>
        <begin position="98"/>
        <end position="271"/>
    </location>
</feature>
<dbReference type="InterPro" id="IPR050090">
    <property type="entry name" value="Tyrosine_recombinase_XerCD"/>
</dbReference>
<dbReference type="SUPFAM" id="SSF56349">
    <property type="entry name" value="DNA breaking-rejoining enzymes"/>
    <property type="match status" value="1"/>
</dbReference>
<name>A0A9E2BGH7_PSYF1</name>
<evidence type="ECO:0000313" key="8">
    <source>
        <dbReference type="Proteomes" id="UP000811545"/>
    </source>
</evidence>
<comment type="caution">
    <text evidence="7">The sequence shown here is derived from an EMBL/GenBank/DDBJ whole genome shotgun (WGS) entry which is preliminary data.</text>
</comment>
<dbReference type="Pfam" id="PF02899">
    <property type="entry name" value="Phage_int_SAM_1"/>
    <property type="match status" value="1"/>
</dbReference>
<feature type="domain" description="Core-binding (CB)" evidence="6">
    <location>
        <begin position="1"/>
        <end position="77"/>
    </location>
</feature>
<proteinExistence type="predicted"/>
<evidence type="ECO:0000256" key="1">
    <source>
        <dbReference type="ARBA" id="ARBA00022908"/>
    </source>
</evidence>
<dbReference type="GO" id="GO:0006310">
    <property type="term" value="P:DNA recombination"/>
    <property type="evidence" value="ECO:0007669"/>
    <property type="project" value="UniProtKB-KW"/>
</dbReference>
<keyword evidence="3" id="KW-0233">DNA recombination</keyword>
<evidence type="ECO:0000313" key="7">
    <source>
        <dbReference type="EMBL" id="MBT9145160.1"/>
    </source>
</evidence>
<dbReference type="AlphaFoldDB" id="A0A9E2BGH7"/>
<dbReference type="Gene3D" id="1.10.150.130">
    <property type="match status" value="1"/>
</dbReference>
<dbReference type="PROSITE" id="PS51900">
    <property type="entry name" value="CB"/>
    <property type="match status" value="1"/>
</dbReference>
<dbReference type="InterPro" id="IPR002104">
    <property type="entry name" value="Integrase_catalytic"/>
</dbReference>
<dbReference type="InterPro" id="IPR013762">
    <property type="entry name" value="Integrase-like_cat_sf"/>
</dbReference>
<evidence type="ECO:0000256" key="2">
    <source>
        <dbReference type="ARBA" id="ARBA00023125"/>
    </source>
</evidence>
<evidence type="ECO:0000259" key="6">
    <source>
        <dbReference type="PROSITE" id="PS51900"/>
    </source>
</evidence>
<evidence type="ECO:0000256" key="4">
    <source>
        <dbReference type="PROSITE-ProRule" id="PRU01248"/>
    </source>
</evidence>
<dbReference type="PANTHER" id="PTHR30349:SF81">
    <property type="entry name" value="TYROSINE RECOMBINASE XERC"/>
    <property type="match status" value="1"/>
</dbReference>
<dbReference type="EMBL" id="QLTW01000054">
    <property type="protein sequence ID" value="MBT9145160.1"/>
    <property type="molecule type" value="Genomic_DNA"/>
</dbReference>
<keyword evidence="2 4" id="KW-0238">DNA-binding</keyword>
<dbReference type="InterPro" id="IPR044068">
    <property type="entry name" value="CB"/>
</dbReference>
<dbReference type="GO" id="GO:0003677">
    <property type="term" value="F:DNA binding"/>
    <property type="evidence" value="ECO:0007669"/>
    <property type="project" value="UniProtKB-UniRule"/>
</dbReference>
<dbReference type="GO" id="GO:0015074">
    <property type="term" value="P:DNA integration"/>
    <property type="evidence" value="ECO:0007669"/>
    <property type="project" value="UniProtKB-KW"/>
</dbReference>
<evidence type="ECO:0000256" key="3">
    <source>
        <dbReference type="ARBA" id="ARBA00023172"/>
    </source>
</evidence>
<dbReference type="Pfam" id="PF00589">
    <property type="entry name" value="Phage_integrase"/>
    <property type="match status" value="1"/>
</dbReference>
<dbReference type="Gene3D" id="1.10.443.10">
    <property type="entry name" value="Intergrase catalytic core"/>
    <property type="match status" value="1"/>
</dbReference>
<organism evidence="7 8">
    <name type="scientific">Psychracetigena formicireducens</name>
    <dbReference type="NCBI Taxonomy" id="2986056"/>
    <lineage>
        <taxon>Bacteria</taxon>
        <taxon>Bacillati</taxon>
        <taxon>Candidatus Lithacetigenota</taxon>
        <taxon>Candidatus Psychracetigena</taxon>
    </lineage>
</organism>
<sequence>MKDKLEEFLLYLTLEKGYSRQTINAYKSDLSFYFQNFDNLDDNSLEAYLKLLYSKGLKGSSIERKICSLKALLKYLHLRDYIAKTNWSNLKSIKREKKLPNPLKPSEIEKIFSLASPKETIILETLFVTGIRVSELVGLKVKDVDLKEGFLKIKGKGNIERMVPITLSLTSMLEKHILEKKVQREDFVFYDTHPQIHLTRQAVFLMIRKLAELSGITRKLGPHMFRHTFATRLLRGGADLRVVQEILGHKNITTTQIYTQVEDDALKRAYQQAHPLSKKDREYE</sequence>
<reference evidence="7 8" key="1">
    <citation type="journal article" date="2021" name="bioRxiv">
        <title>Unique metabolic strategies in Hadean analogues reveal hints for primordial physiology.</title>
        <authorList>
            <person name="Nobu M.K."/>
            <person name="Nakai R."/>
            <person name="Tamazawa S."/>
            <person name="Mori H."/>
            <person name="Toyoda A."/>
            <person name="Ijiri A."/>
            <person name="Suzuki S."/>
            <person name="Kurokawa K."/>
            <person name="Kamagata Y."/>
            <person name="Tamaki H."/>
        </authorList>
    </citation>
    <scope>NUCLEOTIDE SEQUENCE [LARGE SCALE GENOMIC DNA]</scope>
    <source>
        <strain evidence="7">BS525</strain>
    </source>
</reference>
<accession>A0A9E2BGH7</accession>
<dbReference type="InterPro" id="IPR004107">
    <property type="entry name" value="Integrase_SAM-like_N"/>
</dbReference>
<dbReference type="InterPro" id="IPR011010">
    <property type="entry name" value="DNA_brk_join_enz"/>
</dbReference>
<protein>
    <submittedName>
        <fullName evidence="7">Tyrosine recombinase XerD</fullName>
    </submittedName>
</protein>